<organism evidence="3 4">
    <name type="scientific">Eimeria maxima</name>
    <name type="common">Coccidian parasite</name>
    <dbReference type="NCBI Taxonomy" id="5804"/>
    <lineage>
        <taxon>Eukaryota</taxon>
        <taxon>Sar</taxon>
        <taxon>Alveolata</taxon>
        <taxon>Apicomplexa</taxon>
        <taxon>Conoidasida</taxon>
        <taxon>Coccidia</taxon>
        <taxon>Eucoccidiorida</taxon>
        <taxon>Eimeriorina</taxon>
        <taxon>Eimeriidae</taxon>
        <taxon>Eimeria</taxon>
    </lineage>
</organism>
<feature type="region of interest" description="Disordered" evidence="1">
    <location>
        <begin position="154"/>
        <end position="185"/>
    </location>
</feature>
<evidence type="ECO:0000313" key="4">
    <source>
        <dbReference type="Proteomes" id="UP000030763"/>
    </source>
</evidence>
<proteinExistence type="predicted"/>
<keyword evidence="2" id="KW-1133">Transmembrane helix</keyword>
<dbReference type="AlphaFoldDB" id="U6MB97"/>
<keyword evidence="2" id="KW-0812">Transmembrane</keyword>
<gene>
    <name evidence="3" type="ORF">EMWEY_00058870</name>
</gene>
<dbReference type="EMBL" id="HG720786">
    <property type="protein sequence ID" value="CDJ59744.1"/>
    <property type="molecule type" value="Genomic_DNA"/>
</dbReference>
<dbReference type="RefSeq" id="XP_013336389.1">
    <property type="nucleotide sequence ID" value="XM_013480935.1"/>
</dbReference>
<keyword evidence="2" id="KW-0472">Membrane</keyword>
<evidence type="ECO:0000256" key="1">
    <source>
        <dbReference type="SAM" id="MobiDB-lite"/>
    </source>
</evidence>
<evidence type="ECO:0000256" key="2">
    <source>
        <dbReference type="SAM" id="Phobius"/>
    </source>
</evidence>
<feature type="compositionally biased region" description="Polar residues" evidence="1">
    <location>
        <begin position="245"/>
        <end position="259"/>
    </location>
</feature>
<feature type="region of interest" description="Disordered" evidence="1">
    <location>
        <begin position="245"/>
        <end position="264"/>
    </location>
</feature>
<dbReference type="GeneID" id="25339873"/>
<dbReference type="OrthoDB" id="347378at2759"/>
<dbReference type="Proteomes" id="UP000030763">
    <property type="component" value="Unassembled WGS sequence"/>
</dbReference>
<protein>
    <submittedName>
        <fullName evidence="3">Uncharacterized protein</fullName>
    </submittedName>
</protein>
<reference evidence="3" key="2">
    <citation type="submission" date="2013-10" db="EMBL/GenBank/DDBJ databases">
        <authorList>
            <person name="Aslett M."/>
        </authorList>
    </citation>
    <scope>NUCLEOTIDE SEQUENCE [LARGE SCALE GENOMIC DNA]</scope>
    <source>
        <strain evidence="3">Weybridge</strain>
    </source>
</reference>
<name>U6MB97_EIMMA</name>
<evidence type="ECO:0000313" key="3">
    <source>
        <dbReference type="EMBL" id="CDJ59744.1"/>
    </source>
</evidence>
<keyword evidence="4" id="KW-1185">Reference proteome</keyword>
<reference evidence="3" key="1">
    <citation type="submission" date="2013-10" db="EMBL/GenBank/DDBJ databases">
        <title>Genomic analysis of the causative agents of coccidiosis in chickens.</title>
        <authorList>
            <person name="Reid A.J."/>
            <person name="Blake D."/>
            <person name="Billington K."/>
            <person name="Browne H."/>
            <person name="Dunn M."/>
            <person name="Hung S."/>
            <person name="Kawahara F."/>
            <person name="Miranda-Saavedra D."/>
            <person name="Mourier T."/>
            <person name="Nagra H."/>
            <person name="Otto T.D."/>
            <person name="Rawlings N."/>
            <person name="Sanchez A."/>
            <person name="Sanders M."/>
            <person name="Subramaniam C."/>
            <person name="Tay Y."/>
            <person name="Dear P."/>
            <person name="Doerig C."/>
            <person name="Gruber A."/>
            <person name="Parkinson J."/>
            <person name="Shirley M."/>
            <person name="Wan K.L."/>
            <person name="Berriman M."/>
            <person name="Tomley F."/>
            <person name="Pain A."/>
        </authorList>
    </citation>
    <scope>NUCLEOTIDE SEQUENCE [LARGE SCALE GENOMIC DNA]</scope>
    <source>
        <strain evidence="3">Weybridge</strain>
    </source>
</reference>
<feature type="transmembrane region" description="Helical" evidence="2">
    <location>
        <begin position="60"/>
        <end position="80"/>
    </location>
</feature>
<sequence>MTNISQPAVVGLQHSPAVLGSHNPKAAFQSAVSTSPPYSRQPTTGPDTKLLQRRAHDRHVFAAAVTSIVSLVTILAILAVCRTAQRKLDSGAAVRRSLSSSDDDQQQSQISQQCLDLLEDHTLGQPVSAYREEANEAKARLVAMMYESAASFERKRSNNSQGLKDEHQQPPAKVPRFDERLDSSTSHLQPLQSLAFWPEVGGTAVDSVHNALDADAWVKTEPELAFGEDKQQLLLSTLNKVSSYQQDASESQAPSSTSDAKPATGQLASVSFGSAFSGEPIPREAWLYEPGVSAYPTVFQQSAQRTVWQSAKAEAASAAPISAGAVAVSTTTEVGGIGGRGIASADVGWKGGLPQQGVQNLENDGQASDIPLIGLQQSAAANMWEASSREEIFCEPGDIRMHPFVRLPVAKGLPPNRRFRAQFALSFSLSIRSPMESFKKMRSLFLKPSLTVDDVEALVGEAEMLANYAKCRLSGSYENCTASYIVMRLSSLLMVFDFLVGTIEIVGEVMNTGSWWAEFAQKFRSDYSFPTKGRTSRSRMLNMLVNRMSSAISIYKTGKRPPPEEVVELKRIIITHAYKNTQMSHPFWQLWIQDDEEFCCSTTASPNP</sequence>
<dbReference type="OMA" id="THAYKNT"/>
<accession>U6MB97</accession>
<dbReference type="VEuPathDB" id="ToxoDB:EMWEY_00058870"/>